<dbReference type="InterPro" id="IPR025637">
    <property type="entry name" value="DUF4333"/>
</dbReference>
<evidence type="ECO:0000256" key="2">
    <source>
        <dbReference type="SAM" id="Phobius"/>
    </source>
</evidence>
<proteinExistence type="predicted"/>
<feature type="transmembrane region" description="Helical" evidence="2">
    <location>
        <begin position="226"/>
        <end position="246"/>
    </location>
</feature>
<feature type="region of interest" description="Disordered" evidence="1">
    <location>
        <begin position="200"/>
        <end position="219"/>
    </location>
</feature>
<evidence type="ECO:0000256" key="1">
    <source>
        <dbReference type="SAM" id="MobiDB-lite"/>
    </source>
</evidence>
<dbReference type="Pfam" id="PF14230">
    <property type="entry name" value="DUF4333"/>
    <property type="match status" value="1"/>
</dbReference>
<dbReference type="RefSeq" id="WP_124798774.1">
    <property type="nucleotide sequence ID" value="NZ_CP034170.1"/>
</dbReference>
<dbReference type="Proteomes" id="UP000268084">
    <property type="component" value="Chromosome"/>
</dbReference>
<dbReference type="KEGG" id="nak:EH165_06965"/>
<keyword evidence="2" id="KW-1133">Transmembrane helix</keyword>
<dbReference type="OrthoDB" id="3405072at2"/>
<feature type="compositionally biased region" description="Gly residues" evidence="1">
    <location>
        <begin position="112"/>
        <end position="127"/>
    </location>
</feature>
<gene>
    <name evidence="4" type="ORF">EH165_06965</name>
</gene>
<sequence>MSTPNDSGQSNGNQDPAGAQWPGSGQPQYGQNPAGPPSGAQPVPGYGHVAPDQQGWGQQPPSYDPAQYPQTAVQPTGPQAAQQYGQPVHDPNQQGYGQQSGYGQPAAPIDYGQGGYGQAGYGQGGASQAGYGASAAPTDYGQAGYSQGAPGQAAYGQAGYAQPGAPSAFGQPNAYGQQSAYGQNQAPAYGQAGQPYAQATPYGQPAYGQPAGAPASQQPKKSNTGLIVGILVAVLVLAGAAFILFVKPGVLNKTVFDANAVAKDSLAIITKPVTSGGYGEEGVSEINCPAGKSIDKGTTFDCDVKYADGSKKLITITVTGDPKVDAEKGNYTVGLPR</sequence>
<evidence type="ECO:0000313" key="4">
    <source>
        <dbReference type="EMBL" id="AZI57919.1"/>
    </source>
</evidence>
<feature type="domain" description="DUF4333" evidence="3">
    <location>
        <begin position="241"/>
        <end position="321"/>
    </location>
</feature>
<feature type="compositionally biased region" description="Polar residues" evidence="1">
    <location>
        <begin position="1"/>
        <end position="14"/>
    </location>
</feature>
<protein>
    <submittedName>
        <fullName evidence="4">DUF4333 domain-containing protein</fullName>
    </submittedName>
</protein>
<evidence type="ECO:0000259" key="3">
    <source>
        <dbReference type="Pfam" id="PF14230"/>
    </source>
</evidence>
<evidence type="ECO:0000313" key="5">
    <source>
        <dbReference type="Proteomes" id="UP000268084"/>
    </source>
</evidence>
<accession>A0A3G8ZKS6</accession>
<organism evidence="4 5">
    <name type="scientific">Nakamurella antarctica</name>
    <dbReference type="NCBI Taxonomy" id="1902245"/>
    <lineage>
        <taxon>Bacteria</taxon>
        <taxon>Bacillati</taxon>
        <taxon>Actinomycetota</taxon>
        <taxon>Actinomycetes</taxon>
        <taxon>Nakamurellales</taxon>
        <taxon>Nakamurellaceae</taxon>
        <taxon>Nakamurella</taxon>
    </lineage>
</organism>
<feature type="compositionally biased region" description="Low complexity" evidence="1">
    <location>
        <begin position="93"/>
        <end position="104"/>
    </location>
</feature>
<reference evidence="4 5" key="1">
    <citation type="submission" date="2018-11" db="EMBL/GenBank/DDBJ databases">
        <authorList>
            <person name="Da X."/>
        </authorList>
    </citation>
    <scope>NUCLEOTIDE SEQUENCE [LARGE SCALE GENOMIC DNA]</scope>
    <source>
        <strain evidence="4 5">S14-144</strain>
    </source>
</reference>
<feature type="region of interest" description="Disordered" evidence="1">
    <location>
        <begin position="1"/>
        <end position="136"/>
    </location>
</feature>
<keyword evidence="5" id="KW-1185">Reference proteome</keyword>
<feature type="compositionally biased region" description="Polar residues" evidence="1">
    <location>
        <begin position="68"/>
        <end position="85"/>
    </location>
</feature>
<keyword evidence="2" id="KW-0472">Membrane</keyword>
<dbReference type="EMBL" id="CP034170">
    <property type="protein sequence ID" value="AZI57919.1"/>
    <property type="molecule type" value="Genomic_DNA"/>
</dbReference>
<reference evidence="4 5" key="2">
    <citation type="submission" date="2018-12" db="EMBL/GenBank/DDBJ databases">
        <title>Nakamurella antarcticus sp. nov., isolated from Antarctica South Shetland Islands soil.</title>
        <authorList>
            <person name="Peng F."/>
        </authorList>
    </citation>
    <scope>NUCLEOTIDE SEQUENCE [LARGE SCALE GENOMIC DNA]</scope>
    <source>
        <strain evidence="4 5">S14-144</strain>
    </source>
</reference>
<keyword evidence="2" id="KW-0812">Transmembrane</keyword>
<name>A0A3G8ZKS6_9ACTN</name>
<dbReference type="AlphaFoldDB" id="A0A3G8ZKS6"/>